<organism evidence="2 3">
    <name type="scientific">Dendrothele bispora (strain CBS 962.96)</name>
    <dbReference type="NCBI Taxonomy" id="1314807"/>
    <lineage>
        <taxon>Eukaryota</taxon>
        <taxon>Fungi</taxon>
        <taxon>Dikarya</taxon>
        <taxon>Basidiomycota</taxon>
        <taxon>Agaricomycotina</taxon>
        <taxon>Agaricomycetes</taxon>
        <taxon>Agaricomycetidae</taxon>
        <taxon>Agaricales</taxon>
        <taxon>Agaricales incertae sedis</taxon>
        <taxon>Dendrothele</taxon>
    </lineage>
</organism>
<feature type="compositionally biased region" description="Polar residues" evidence="1">
    <location>
        <begin position="371"/>
        <end position="400"/>
    </location>
</feature>
<dbReference type="OrthoDB" id="3270019at2759"/>
<name>A0A4S8M1N6_DENBC</name>
<dbReference type="PANTHER" id="PTHR33266">
    <property type="entry name" value="CHROMOSOME 15, WHOLE GENOME SHOTGUN SEQUENCE"/>
    <property type="match status" value="1"/>
</dbReference>
<evidence type="ECO:0000313" key="2">
    <source>
        <dbReference type="EMBL" id="THU96004.1"/>
    </source>
</evidence>
<protein>
    <submittedName>
        <fullName evidence="2">Uncharacterized protein</fullName>
    </submittedName>
</protein>
<feature type="region of interest" description="Disordered" evidence="1">
    <location>
        <begin position="511"/>
        <end position="534"/>
    </location>
</feature>
<dbReference type="Proteomes" id="UP000297245">
    <property type="component" value="Unassembled WGS sequence"/>
</dbReference>
<dbReference type="AlphaFoldDB" id="A0A4S8M1N6"/>
<keyword evidence="3" id="KW-1185">Reference proteome</keyword>
<dbReference type="EMBL" id="ML179187">
    <property type="protein sequence ID" value="THU96004.1"/>
    <property type="molecule type" value="Genomic_DNA"/>
</dbReference>
<sequence length="534" mass="60194">MLTSSSDRLLKYVQGDSQEPEFNLHSDAKKKMPKDFHAMIYLARCKLLNTTTPDQSYRNNVPDEVYPTRTAKMAIIGVRLAPVVEASHILAHELVASHMQTVFSVHQSREWIRSGYPSEPVLAEAAAWQVAHWRNNQKPDDIDCMLDMLCTHLTGDLLPPGEIGEVTGRMLLLTARDHAGYLNRSASLSHSDHVLLTAFIMNLFPDNVATAFLDSKAPNDPEGHSLHEVFKHDVINFTHWERFADDSAATPKALLSAFIRGAAILCHNNSPYIDAIIPVLRRENADDDTLNETKMTAVLVQFKLRHKPTSFASTRITAESVELVQPNETKKRPYIVMIMELGVGVTPDTLFSKTPTQRKSKTGEKLKKRQAANQSRRASSPQHPQTPSIVIHSAPTSKVGTHSRDPSKLEVIHPGYIIRVRGCDDSVYKVVRKKERDTYKSLLRKSALLADHPRQDPQTIQIVRQQRPFVSEDKASHHWNDIYHDLQLPEDGATDLDMTAYSVGAVAERLFHSEEEEGEKKMDEVEGEERMDED</sequence>
<accession>A0A4S8M1N6</accession>
<feature type="region of interest" description="Disordered" evidence="1">
    <location>
        <begin position="349"/>
        <end position="407"/>
    </location>
</feature>
<feature type="compositionally biased region" description="Acidic residues" evidence="1">
    <location>
        <begin position="525"/>
        <end position="534"/>
    </location>
</feature>
<evidence type="ECO:0000313" key="3">
    <source>
        <dbReference type="Proteomes" id="UP000297245"/>
    </source>
</evidence>
<reference evidence="2 3" key="1">
    <citation type="journal article" date="2019" name="Nat. Ecol. Evol.">
        <title>Megaphylogeny resolves global patterns of mushroom evolution.</title>
        <authorList>
            <person name="Varga T."/>
            <person name="Krizsan K."/>
            <person name="Foldi C."/>
            <person name="Dima B."/>
            <person name="Sanchez-Garcia M."/>
            <person name="Sanchez-Ramirez S."/>
            <person name="Szollosi G.J."/>
            <person name="Szarkandi J.G."/>
            <person name="Papp V."/>
            <person name="Albert L."/>
            <person name="Andreopoulos W."/>
            <person name="Angelini C."/>
            <person name="Antonin V."/>
            <person name="Barry K.W."/>
            <person name="Bougher N.L."/>
            <person name="Buchanan P."/>
            <person name="Buyck B."/>
            <person name="Bense V."/>
            <person name="Catcheside P."/>
            <person name="Chovatia M."/>
            <person name="Cooper J."/>
            <person name="Damon W."/>
            <person name="Desjardin D."/>
            <person name="Finy P."/>
            <person name="Geml J."/>
            <person name="Haridas S."/>
            <person name="Hughes K."/>
            <person name="Justo A."/>
            <person name="Karasinski D."/>
            <person name="Kautmanova I."/>
            <person name="Kiss B."/>
            <person name="Kocsube S."/>
            <person name="Kotiranta H."/>
            <person name="LaButti K.M."/>
            <person name="Lechner B.E."/>
            <person name="Liimatainen K."/>
            <person name="Lipzen A."/>
            <person name="Lukacs Z."/>
            <person name="Mihaltcheva S."/>
            <person name="Morgado L.N."/>
            <person name="Niskanen T."/>
            <person name="Noordeloos M.E."/>
            <person name="Ohm R.A."/>
            <person name="Ortiz-Santana B."/>
            <person name="Ovrebo C."/>
            <person name="Racz N."/>
            <person name="Riley R."/>
            <person name="Savchenko A."/>
            <person name="Shiryaev A."/>
            <person name="Soop K."/>
            <person name="Spirin V."/>
            <person name="Szebenyi C."/>
            <person name="Tomsovsky M."/>
            <person name="Tulloss R.E."/>
            <person name="Uehling J."/>
            <person name="Grigoriev I.V."/>
            <person name="Vagvolgyi C."/>
            <person name="Papp T."/>
            <person name="Martin F.M."/>
            <person name="Miettinen O."/>
            <person name="Hibbett D.S."/>
            <person name="Nagy L.G."/>
        </authorList>
    </citation>
    <scope>NUCLEOTIDE SEQUENCE [LARGE SCALE GENOMIC DNA]</scope>
    <source>
        <strain evidence="2 3">CBS 962.96</strain>
    </source>
</reference>
<gene>
    <name evidence="2" type="ORF">K435DRAFT_110612</name>
</gene>
<feature type="compositionally biased region" description="Basic residues" evidence="1">
    <location>
        <begin position="356"/>
        <end position="370"/>
    </location>
</feature>
<proteinExistence type="predicted"/>
<dbReference type="PANTHER" id="PTHR33266:SF1">
    <property type="entry name" value="F-BOX DOMAIN-CONTAINING PROTEIN"/>
    <property type="match status" value="1"/>
</dbReference>
<evidence type="ECO:0000256" key="1">
    <source>
        <dbReference type="SAM" id="MobiDB-lite"/>
    </source>
</evidence>
<feature type="compositionally biased region" description="Basic and acidic residues" evidence="1">
    <location>
        <begin position="511"/>
        <end position="524"/>
    </location>
</feature>